<feature type="region of interest" description="Disordered" evidence="1">
    <location>
        <begin position="1"/>
        <end position="34"/>
    </location>
</feature>
<reference evidence="2 3" key="1">
    <citation type="journal article" date="2019" name="Fungal Biol. Biotechnol.">
        <title>Draft genome sequence of fastidious pathogen Ceratobasidium theobromae, which causes vascular-streak dieback in Theobroma cacao.</title>
        <authorList>
            <person name="Ali S.S."/>
            <person name="Asman A."/>
            <person name="Shao J."/>
            <person name="Firmansyah A.P."/>
            <person name="Susilo A.W."/>
            <person name="Rosmana A."/>
            <person name="McMahon P."/>
            <person name="Junaid M."/>
            <person name="Guest D."/>
            <person name="Kheng T.Y."/>
            <person name="Meinhardt L.W."/>
            <person name="Bailey B.A."/>
        </authorList>
    </citation>
    <scope>NUCLEOTIDE SEQUENCE [LARGE SCALE GENOMIC DNA]</scope>
    <source>
        <strain evidence="2 3">CT2</strain>
    </source>
</reference>
<evidence type="ECO:0000256" key="1">
    <source>
        <dbReference type="SAM" id="MobiDB-lite"/>
    </source>
</evidence>
<dbReference type="GO" id="GO:0003729">
    <property type="term" value="F:mRNA binding"/>
    <property type="evidence" value="ECO:0007669"/>
    <property type="project" value="InterPro"/>
</dbReference>
<proteinExistence type="predicted"/>
<dbReference type="OrthoDB" id="422106at2759"/>
<comment type="caution">
    <text evidence="2">The sequence shown here is derived from an EMBL/GenBank/DDBJ whole genome shotgun (WGS) entry which is preliminary data.</text>
</comment>
<feature type="compositionally biased region" description="Basic and acidic residues" evidence="1">
    <location>
        <begin position="275"/>
        <end position="293"/>
    </location>
</feature>
<organism evidence="2 3">
    <name type="scientific">Ceratobasidium theobromae</name>
    <dbReference type="NCBI Taxonomy" id="1582974"/>
    <lineage>
        <taxon>Eukaryota</taxon>
        <taxon>Fungi</taxon>
        <taxon>Dikarya</taxon>
        <taxon>Basidiomycota</taxon>
        <taxon>Agaricomycotina</taxon>
        <taxon>Agaricomycetes</taxon>
        <taxon>Cantharellales</taxon>
        <taxon>Ceratobasidiaceae</taxon>
        <taxon>Ceratobasidium</taxon>
    </lineage>
</organism>
<dbReference type="GO" id="GO:0000340">
    <property type="term" value="F:RNA 7-methylguanosine cap binding"/>
    <property type="evidence" value="ECO:0007669"/>
    <property type="project" value="InterPro"/>
</dbReference>
<dbReference type="AlphaFoldDB" id="A0A5N5QZN2"/>
<dbReference type="InterPro" id="IPR019416">
    <property type="entry name" value="NCBP3"/>
</dbReference>
<dbReference type="EMBL" id="SSOP01000002">
    <property type="protein sequence ID" value="KAB5596267.1"/>
    <property type="molecule type" value="Genomic_DNA"/>
</dbReference>
<evidence type="ECO:0000313" key="2">
    <source>
        <dbReference type="EMBL" id="KAB5596267.1"/>
    </source>
</evidence>
<dbReference type="Proteomes" id="UP000383932">
    <property type="component" value="Unassembled WGS sequence"/>
</dbReference>
<dbReference type="Pfam" id="PF10309">
    <property type="entry name" value="NCBP3"/>
    <property type="match status" value="1"/>
</dbReference>
<protein>
    <recommendedName>
        <fullName evidence="4">Chromatin target of PRMT1 protein C-terminal domain-containing protein</fullName>
    </recommendedName>
</protein>
<feature type="region of interest" description="Disordered" evidence="1">
    <location>
        <begin position="73"/>
        <end position="97"/>
    </location>
</feature>
<feature type="region of interest" description="Disordered" evidence="1">
    <location>
        <begin position="229"/>
        <end position="335"/>
    </location>
</feature>
<sequence>MPMYADLLEAGQEPSLDFALPYDQPGEKPNPLDEAEQLAEQLYGDGEKAPSNQRRVYSLEEYAPTLQNRLGKRKRLLDPVEEADEEADPEDDKRRPGALVLHGEPISKLGTEKIFEYVATYCDKPPNSMFLCFAWVFVDRHPGLEWIDDRTTVIVFESSQDAQSALGALSRSGGDDTETLVPAQPVPKKMWPPEAQLDHNLSRGTALSGVMHVRWARFGDRKLKDARKRSEWYQLQRQSRGKRIRAGGRDDGMDLDAELDEMQRRREAGEDDLQDKESAGDLRNRLGPRKDRQIAPLPRRRGRGGERERERERERPKPTQGDLDAELEAFMKARE</sequence>
<gene>
    <name evidence="2" type="ORF">CTheo_252</name>
</gene>
<keyword evidence="3" id="KW-1185">Reference proteome</keyword>
<evidence type="ECO:0000313" key="3">
    <source>
        <dbReference type="Proteomes" id="UP000383932"/>
    </source>
</evidence>
<accession>A0A5N5QZN2</accession>
<evidence type="ECO:0008006" key="4">
    <source>
        <dbReference type="Google" id="ProtNLM"/>
    </source>
</evidence>
<feature type="compositionally biased region" description="Basic and acidic residues" evidence="1">
    <location>
        <begin position="303"/>
        <end position="317"/>
    </location>
</feature>
<name>A0A5N5QZN2_9AGAM</name>
<feature type="compositionally biased region" description="Acidic residues" evidence="1">
    <location>
        <begin position="79"/>
        <end position="90"/>
    </location>
</feature>